<feature type="region of interest" description="Disordered" evidence="6">
    <location>
        <begin position="1"/>
        <end position="56"/>
    </location>
</feature>
<feature type="compositionally biased region" description="Polar residues" evidence="6">
    <location>
        <begin position="505"/>
        <end position="514"/>
    </location>
</feature>
<comment type="caution">
    <text evidence="7">The sequence shown here is derived from an EMBL/GenBank/DDBJ whole genome shotgun (WGS) entry which is preliminary data.</text>
</comment>
<accession>A0A8X8D4S5</accession>
<sequence length="532" mass="57091">MASESSVTEPKTAPIENQTSVEATIKGSTTTTSSQGGAADSTCNDNNNGETSDPRKSLDFAVELSEKGTNALKENDFSEAVECFSRALEIRLGSSFHFIGFCKCLLCHVSLISSYIYYAFRVLHHGELALECVNAYYLYGRALLYKAQEEADPVAMLPKKDSESKQDDNKDGASRNFVNGEFSSASVSSNVEEGGGSNHPEGAAGGGQYFVFEMVFMANDQMILYALKCGKDKEEEDDGGSDDEDAAEADEEESDLDLAWKMLDVARAIAEKHLDDTMDKVDILSALAEVALEREDIETSLSDYQKALSILERLGFHLLIYLATALTVQFRNFRICLCLEIGSQPQEAIPYCQKAIAVCKARLQRLIKELKSSTESATSSAVSELDEGVQQSSNVLADKSVTDKEAEIETLSGLSAELEKKLEDLQQLVLNPESILAEILGMVSDKAKGGKKSASPNLTSSSQLVVANSGGRFDSPTISSSHTNGLLGVTDLGVAGRGVKRVLTSTDSVGSSSAVKKPTPDPSSDKGDGKTC</sequence>
<evidence type="ECO:0000313" key="7">
    <source>
        <dbReference type="EMBL" id="KAG6775819.1"/>
    </source>
</evidence>
<evidence type="ECO:0000256" key="1">
    <source>
        <dbReference type="ARBA" id="ARBA00004123"/>
    </source>
</evidence>
<keyword evidence="5" id="KW-0175">Coiled coil</keyword>
<dbReference type="PANTHER" id="PTHR15081">
    <property type="entry name" value="NUCLEAR AUTOANTIGENIC SPERM PROTEIN NASP -RELATED"/>
    <property type="match status" value="1"/>
</dbReference>
<dbReference type="InterPro" id="IPR019734">
    <property type="entry name" value="TPR_rpt"/>
</dbReference>
<proteinExistence type="predicted"/>
<evidence type="ECO:0000256" key="2">
    <source>
        <dbReference type="ARBA" id="ARBA00022737"/>
    </source>
</evidence>
<evidence type="ECO:0000256" key="4">
    <source>
        <dbReference type="ARBA" id="ARBA00023242"/>
    </source>
</evidence>
<feature type="region of interest" description="Disordered" evidence="6">
    <location>
        <begin position="505"/>
        <end position="532"/>
    </location>
</feature>
<dbReference type="GO" id="GO:0034080">
    <property type="term" value="P:CENP-A containing chromatin assembly"/>
    <property type="evidence" value="ECO:0007669"/>
    <property type="project" value="TreeGrafter"/>
</dbReference>
<reference evidence="7" key="1">
    <citation type="journal article" date="2020" name="bioRxiv">
        <title>Hybrid origin of Populus tomentosa Carr. identified through genome sequencing and phylogenomic analysis.</title>
        <authorList>
            <person name="An X."/>
            <person name="Gao K."/>
            <person name="Chen Z."/>
            <person name="Li J."/>
            <person name="Yang X."/>
            <person name="Yang X."/>
            <person name="Zhou J."/>
            <person name="Guo T."/>
            <person name="Zhao T."/>
            <person name="Huang S."/>
            <person name="Miao D."/>
            <person name="Khan W.U."/>
            <person name="Rao P."/>
            <person name="Ye M."/>
            <person name="Lei B."/>
            <person name="Liao W."/>
            <person name="Wang J."/>
            <person name="Ji L."/>
            <person name="Li Y."/>
            <person name="Guo B."/>
            <person name="Mustafa N.S."/>
            <person name="Li S."/>
            <person name="Yun Q."/>
            <person name="Keller S.R."/>
            <person name="Mao J."/>
            <person name="Zhang R."/>
            <person name="Strauss S.H."/>
        </authorList>
    </citation>
    <scope>NUCLEOTIDE SEQUENCE</scope>
    <source>
        <strain evidence="7">GM15</strain>
        <tissue evidence="7">Leaf</tissue>
    </source>
</reference>
<organism evidence="7 8">
    <name type="scientific">Populus tomentosa</name>
    <name type="common">Chinese white poplar</name>
    <dbReference type="NCBI Taxonomy" id="118781"/>
    <lineage>
        <taxon>Eukaryota</taxon>
        <taxon>Viridiplantae</taxon>
        <taxon>Streptophyta</taxon>
        <taxon>Embryophyta</taxon>
        <taxon>Tracheophyta</taxon>
        <taxon>Spermatophyta</taxon>
        <taxon>Magnoliopsida</taxon>
        <taxon>eudicotyledons</taxon>
        <taxon>Gunneridae</taxon>
        <taxon>Pentapetalae</taxon>
        <taxon>rosids</taxon>
        <taxon>fabids</taxon>
        <taxon>Malpighiales</taxon>
        <taxon>Salicaceae</taxon>
        <taxon>Saliceae</taxon>
        <taxon>Populus</taxon>
    </lineage>
</organism>
<dbReference type="OrthoDB" id="5587616at2759"/>
<dbReference type="GO" id="GO:0042393">
    <property type="term" value="F:histone binding"/>
    <property type="evidence" value="ECO:0007669"/>
    <property type="project" value="TreeGrafter"/>
</dbReference>
<keyword evidence="4" id="KW-0539">Nucleus</keyword>
<keyword evidence="3" id="KW-0802">TPR repeat</keyword>
<dbReference type="InterPro" id="IPR051730">
    <property type="entry name" value="NASP-like"/>
</dbReference>
<feature type="compositionally biased region" description="Low complexity" evidence="6">
    <location>
        <begin position="23"/>
        <end position="42"/>
    </location>
</feature>
<dbReference type="SMART" id="SM00028">
    <property type="entry name" value="TPR"/>
    <property type="match status" value="2"/>
</dbReference>
<dbReference type="PANTHER" id="PTHR15081:SF1">
    <property type="entry name" value="NUCLEAR AUTOANTIGENIC SPERM PROTEIN"/>
    <property type="match status" value="1"/>
</dbReference>
<protein>
    <submittedName>
        <fullName evidence="7">Uncharacterized protein</fullName>
    </submittedName>
</protein>
<evidence type="ECO:0000256" key="6">
    <source>
        <dbReference type="SAM" id="MobiDB-lite"/>
    </source>
</evidence>
<evidence type="ECO:0000256" key="5">
    <source>
        <dbReference type="SAM" id="Coils"/>
    </source>
</evidence>
<feature type="compositionally biased region" description="Polar residues" evidence="6">
    <location>
        <begin position="1"/>
        <end position="22"/>
    </location>
</feature>
<feature type="coiled-coil region" evidence="5">
    <location>
        <begin position="401"/>
        <end position="431"/>
    </location>
</feature>
<feature type="region of interest" description="Disordered" evidence="6">
    <location>
        <begin position="156"/>
        <end position="177"/>
    </location>
</feature>
<comment type="subcellular location">
    <subcellularLocation>
        <location evidence="1">Nucleus</location>
    </subcellularLocation>
</comment>
<dbReference type="GO" id="GO:0005654">
    <property type="term" value="C:nucleoplasm"/>
    <property type="evidence" value="ECO:0007669"/>
    <property type="project" value="TreeGrafter"/>
</dbReference>
<evidence type="ECO:0000256" key="3">
    <source>
        <dbReference type="ARBA" id="ARBA00022803"/>
    </source>
</evidence>
<dbReference type="GO" id="GO:0006335">
    <property type="term" value="P:DNA replication-dependent chromatin assembly"/>
    <property type="evidence" value="ECO:0007669"/>
    <property type="project" value="TreeGrafter"/>
</dbReference>
<keyword evidence="8" id="KW-1185">Reference proteome</keyword>
<feature type="compositionally biased region" description="Basic and acidic residues" evidence="6">
    <location>
        <begin position="523"/>
        <end position="532"/>
    </location>
</feature>
<dbReference type="AlphaFoldDB" id="A0A8X8D4S5"/>
<dbReference type="Proteomes" id="UP000886885">
    <property type="component" value="Chromosome 5A"/>
</dbReference>
<feature type="region of interest" description="Disordered" evidence="6">
    <location>
        <begin position="234"/>
        <end position="253"/>
    </location>
</feature>
<gene>
    <name evidence="7" type="ORF">POTOM_019318</name>
</gene>
<dbReference type="EMBL" id="JAAWWB010000009">
    <property type="protein sequence ID" value="KAG6775819.1"/>
    <property type="molecule type" value="Genomic_DNA"/>
</dbReference>
<keyword evidence="2" id="KW-0677">Repeat</keyword>
<evidence type="ECO:0000313" key="8">
    <source>
        <dbReference type="Proteomes" id="UP000886885"/>
    </source>
</evidence>
<name>A0A8X8D4S5_POPTO</name>
<feature type="compositionally biased region" description="Basic and acidic residues" evidence="6">
    <location>
        <begin position="158"/>
        <end position="173"/>
    </location>
</feature>